<evidence type="ECO:0000256" key="8">
    <source>
        <dbReference type="ARBA" id="ARBA00023295"/>
    </source>
</evidence>
<dbReference type="GO" id="GO:0016162">
    <property type="term" value="F:cellulose 1,4-beta-cellobiosidase activity"/>
    <property type="evidence" value="ECO:0007669"/>
    <property type="project" value="UniProtKB-EC"/>
</dbReference>
<evidence type="ECO:0000256" key="2">
    <source>
        <dbReference type="ARBA" id="ARBA00006044"/>
    </source>
</evidence>
<feature type="compositionally biased region" description="Low complexity" evidence="10">
    <location>
        <begin position="331"/>
        <end position="344"/>
    </location>
</feature>
<dbReference type="InParanoid" id="K5WI89"/>
<protein>
    <recommendedName>
        <fullName evidence="3">cellulose 1,4-beta-cellobiosidase (non-reducing end)</fullName>
        <ecNumber evidence="3">3.2.1.91</ecNumber>
    </recommendedName>
</protein>
<evidence type="ECO:0000256" key="11">
    <source>
        <dbReference type="SAM" id="SignalP"/>
    </source>
</evidence>
<accession>K5WI89</accession>
<dbReference type="SUPFAM" id="SSF49899">
    <property type="entry name" value="Concanavalin A-like lectins/glucanases"/>
    <property type="match status" value="1"/>
</dbReference>
<dbReference type="HOGENOM" id="CLU_020817_3_2_1"/>
<evidence type="ECO:0000256" key="5">
    <source>
        <dbReference type="ARBA" id="ARBA00022801"/>
    </source>
</evidence>
<dbReference type="OrthoDB" id="412382at2759"/>
<dbReference type="EC" id="3.2.1.91" evidence="3"/>
<evidence type="ECO:0000256" key="4">
    <source>
        <dbReference type="ARBA" id="ARBA00022729"/>
    </source>
</evidence>
<keyword evidence="5 12" id="KW-0378">Hydrolase</keyword>
<gene>
    <name evidence="12" type="ORF">PHACADRAFT_205265</name>
</gene>
<evidence type="ECO:0000256" key="9">
    <source>
        <dbReference type="ARBA" id="ARBA00023326"/>
    </source>
</evidence>
<dbReference type="PANTHER" id="PTHR33753">
    <property type="entry name" value="1,4-BETA-D-GLUCAN CELLOBIOHYDROLASE B"/>
    <property type="match status" value="1"/>
</dbReference>
<evidence type="ECO:0000313" key="12">
    <source>
        <dbReference type="EMBL" id="EKM59090.1"/>
    </source>
</evidence>
<feature type="chain" id="PRO_5003885689" description="cellulose 1,4-beta-cellobiosidase (non-reducing end)" evidence="11">
    <location>
        <begin position="19"/>
        <end position="368"/>
    </location>
</feature>
<dbReference type="GeneID" id="18912345"/>
<evidence type="ECO:0000256" key="3">
    <source>
        <dbReference type="ARBA" id="ARBA00012561"/>
    </source>
</evidence>
<comment type="catalytic activity">
    <reaction evidence="1">
        <text>Hydrolysis of (1-&gt;4)-beta-D-glucosidic linkages in cellulose and cellotetraose, releasing cellobiose from the non-reducing ends of the chains.</text>
        <dbReference type="EC" id="3.2.1.91"/>
    </reaction>
</comment>
<dbReference type="AlphaFoldDB" id="K5WI89"/>
<keyword evidence="6" id="KW-0136">Cellulose degradation</keyword>
<feature type="signal peptide" evidence="11">
    <location>
        <begin position="1"/>
        <end position="18"/>
    </location>
</feature>
<sequence>MFHKLALISFTLAAIAAAQQAGTQTPETHPTLSSQKCTTAGGTTGYTNCYTGNEWDATLCPDGATCAANCALDGADYTGTYGITSSESSLTLQFETGSNVGSRVDAAAFTPHPCTTDGQTQCSGDDCTRDTGLCDADGCDFNSFRLGDKTFLGNGLTVDTSKPFTVVTQFVTSDNTTTGTLSEIRRVYVQGGKVIQNSVVNIPGIDAVNSITDEFCTEQKTVFGDTDYFSQHGGLQQMGESLGNGMVLTLSVWDDYAASMLWLDSNYPTTKDGSSPGVSRGTCATTSGVPAQIESQAPSSKVVFSNIKFGDIGCTFSGGTTSLPPPPPPASGSGSSAGPAPTGSVAQWGQCGGTGYSGPTVITVAEYR</sequence>
<evidence type="ECO:0000256" key="10">
    <source>
        <dbReference type="SAM" id="MobiDB-lite"/>
    </source>
</evidence>
<reference evidence="12 13" key="1">
    <citation type="journal article" date="2012" name="BMC Genomics">
        <title>Comparative genomics of the white-rot fungi, Phanerochaete carnosa and P. chrysosporium, to elucidate the genetic basis of the distinct wood types they colonize.</title>
        <authorList>
            <person name="Suzuki H."/>
            <person name="MacDonald J."/>
            <person name="Syed K."/>
            <person name="Salamov A."/>
            <person name="Hori C."/>
            <person name="Aerts A."/>
            <person name="Henrissat B."/>
            <person name="Wiebenga A."/>
            <person name="vanKuyk P.A."/>
            <person name="Barry K."/>
            <person name="Lindquist E."/>
            <person name="LaButti K."/>
            <person name="Lapidus A."/>
            <person name="Lucas S."/>
            <person name="Coutinho P."/>
            <person name="Gong Y."/>
            <person name="Samejima M."/>
            <person name="Mahadevan R."/>
            <person name="Abou-Zaid M."/>
            <person name="de Vries R.P."/>
            <person name="Igarashi K."/>
            <person name="Yadav J.S."/>
            <person name="Grigoriev I.V."/>
            <person name="Master E.R."/>
        </authorList>
    </citation>
    <scope>NUCLEOTIDE SEQUENCE [LARGE SCALE GENOMIC DNA]</scope>
    <source>
        <strain evidence="12 13">HHB-10118-sp</strain>
    </source>
</reference>
<keyword evidence="9" id="KW-0624">Polysaccharide degradation</keyword>
<keyword evidence="13" id="KW-1185">Reference proteome</keyword>
<dbReference type="PANTHER" id="PTHR33753:SF2">
    <property type="entry name" value="GLYCOSIDE HYDROLASE FAMILY 7 PROTEIN"/>
    <property type="match status" value="1"/>
</dbReference>
<dbReference type="STRING" id="650164.K5WI89"/>
<dbReference type="InterPro" id="IPR001722">
    <property type="entry name" value="Glyco_hydro_7"/>
</dbReference>
<dbReference type="RefSeq" id="XP_007391663.1">
    <property type="nucleotide sequence ID" value="XM_007391601.1"/>
</dbReference>
<keyword evidence="4 11" id="KW-0732">Signal</keyword>
<keyword evidence="7" id="KW-0119">Carbohydrate metabolism</keyword>
<dbReference type="KEGG" id="pco:PHACADRAFT_205265"/>
<comment type="similarity">
    <text evidence="2">Belongs to the glycosyl hydrolase 7 (cellulase C) family.</text>
</comment>
<evidence type="ECO:0000256" key="6">
    <source>
        <dbReference type="ARBA" id="ARBA00023001"/>
    </source>
</evidence>
<dbReference type="Proteomes" id="UP000008370">
    <property type="component" value="Unassembled WGS sequence"/>
</dbReference>
<keyword evidence="8" id="KW-0326">Glycosidase</keyword>
<evidence type="ECO:0000256" key="7">
    <source>
        <dbReference type="ARBA" id="ARBA00023277"/>
    </source>
</evidence>
<feature type="region of interest" description="Disordered" evidence="10">
    <location>
        <begin position="318"/>
        <end position="357"/>
    </location>
</feature>
<evidence type="ECO:0000313" key="13">
    <source>
        <dbReference type="Proteomes" id="UP000008370"/>
    </source>
</evidence>
<dbReference type="GO" id="GO:0030245">
    <property type="term" value="P:cellulose catabolic process"/>
    <property type="evidence" value="ECO:0007669"/>
    <property type="project" value="UniProtKB-KW"/>
</dbReference>
<evidence type="ECO:0000256" key="1">
    <source>
        <dbReference type="ARBA" id="ARBA00001641"/>
    </source>
</evidence>
<name>K5WI89_PHACS</name>
<dbReference type="Pfam" id="PF00840">
    <property type="entry name" value="Glyco_hydro_7"/>
    <property type="match status" value="2"/>
</dbReference>
<organism evidence="12 13">
    <name type="scientific">Phanerochaete carnosa (strain HHB-10118-sp)</name>
    <name type="common">White-rot fungus</name>
    <name type="synonym">Peniophora carnosa</name>
    <dbReference type="NCBI Taxonomy" id="650164"/>
    <lineage>
        <taxon>Eukaryota</taxon>
        <taxon>Fungi</taxon>
        <taxon>Dikarya</taxon>
        <taxon>Basidiomycota</taxon>
        <taxon>Agaricomycotina</taxon>
        <taxon>Agaricomycetes</taxon>
        <taxon>Polyporales</taxon>
        <taxon>Phanerochaetaceae</taxon>
        <taxon>Phanerochaete</taxon>
    </lineage>
</organism>
<dbReference type="InterPro" id="IPR037019">
    <property type="entry name" value="Glyco_hydro_7_sf"/>
</dbReference>
<proteinExistence type="inferred from homology"/>
<dbReference type="Gene3D" id="2.70.100.10">
    <property type="entry name" value="Glycoside hydrolase, family 7, domain"/>
    <property type="match status" value="2"/>
</dbReference>
<dbReference type="EMBL" id="JH930469">
    <property type="protein sequence ID" value="EKM59090.1"/>
    <property type="molecule type" value="Genomic_DNA"/>
</dbReference>
<dbReference type="InterPro" id="IPR013320">
    <property type="entry name" value="ConA-like_dom_sf"/>
</dbReference>